<dbReference type="InterPro" id="IPR001406">
    <property type="entry name" value="PsdUridine_synth_TruA"/>
</dbReference>
<organism evidence="6 7">
    <name type="scientific">Mytilus coruscus</name>
    <name type="common">Sea mussel</name>
    <dbReference type="NCBI Taxonomy" id="42192"/>
    <lineage>
        <taxon>Eukaryota</taxon>
        <taxon>Metazoa</taxon>
        <taxon>Spiralia</taxon>
        <taxon>Lophotrochozoa</taxon>
        <taxon>Mollusca</taxon>
        <taxon>Bivalvia</taxon>
        <taxon>Autobranchia</taxon>
        <taxon>Pteriomorphia</taxon>
        <taxon>Mytilida</taxon>
        <taxon>Mytiloidea</taxon>
        <taxon>Mytilidae</taxon>
        <taxon>Mytilinae</taxon>
        <taxon>Mytilus</taxon>
    </lineage>
</organism>
<dbReference type="GO" id="GO:1990481">
    <property type="term" value="P:mRNA pseudouridine synthesis"/>
    <property type="evidence" value="ECO:0007669"/>
    <property type="project" value="TreeGrafter"/>
</dbReference>
<feature type="domain" description="Pseudouridine synthase I TruA alpha/beta" evidence="5">
    <location>
        <begin position="707"/>
        <end position="818"/>
    </location>
</feature>
<protein>
    <submittedName>
        <fullName evidence="6">PUS3</fullName>
        <ecNumber evidence="6">5.4.99.45</ecNumber>
    </submittedName>
</protein>
<feature type="region of interest" description="Disordered" evidence="4">
    <location>
        <begin position="1"/>
        <end position="65"/>
    </location>
</feature>
<feature type="compositionally biased region" description="Polar residues" evidence="4">
    <location>
        <begin position="8"/>
        <end position="23"/>
    </location>
</feature>
<dbReference type="GO" id="GO:0031119">
    <property type="term" value="P:tRNA pseudouridine synthesis"/>
    <property type="evidence" value="ECO:0007669"/>
    <property type="project" value="TreeGrafter"/>
</dbReference>
<dbReference type="GO" id="GO:0005737">
    <property type="term" value="C:cytoplasm"/>
    <property type="evidence" value="ECO:0007669"/>
    <property type="project" value="TreeGrafter"/>
</dbReference>
<dbReference type="Gene3D" id="3.30.70.660">
    <property type="entry name" value="Pseudouridine synthase I, catalytic domain, C-terminal subdomain"/>
    <property type="match status" value="1"/>
</dbReference>
<dbReference type="FunFam" id="3.30.70.580:FF:000007">
    <property type="entry name" value="tRNA pseudouridine synthase"/>
    <property type="match status" value="1"/>
</dbReference>
<dbReference type="InterPro" id="IPR020103">
    <property type="entry name" value="PsdUridine_synth_cat_dom_sf"/>
</dbReference>
<reference evidence="6 7" key="1">
    <citation type="submission" date="2020-06" db="EMBL/GenBank/DDBJ databases">
        <authorList>
            <person name="Li R."/>
            <person name="Bekaert M."/>
        </authorList>
    </citation>
    <scope>NUCLEOTIDE SEQUENCE [LARGE SCALE GENOMIC DNA]</scope>
    <source>
        <strain evidence="7">wild</strain>
    </source>
</reference>
<evidence type="ECO:0000313" key="6">
    <source>
        <dbReference type="EMBL" id="CAC5424742.1"/>
    </source>
</evidence>
<feature type="compositionally biased region" description="Low complexity" evidence="4">
    <location>
        <begin position="222"/>
        <end position="235"/>
    </location>
</feature>
<feature type="compositionally biased region" description="Polar residues" evidence="4">
    <location>
        <begin position="254"/>
        <end position="275"/>
    </location>
</feature>
<comment type="similarity">
    <text evidence="1">Belongs to the tRNA pseudouridine synthase TruA family.</text>
</comment>
<evidence type="ECO:0000256" key="2">
    <source>
        <dbReference type="ARBA" id="ARBA00022694"/>
    </source>
</evidence>
<keyword evidence="7" id="KW-1185">Reference proteome</keyword>
<dbReference type="CDD" id="cd02569">
    <property type="entry name" value="PseudoU_synth_ScPus3"/>
    <property type="match status" value="1"/>
</dbReference>
<name>A0A6J8EY91_MYTCO</name>
<dbReference type="PANTHER" id="PTHR11142:SF5">
    <property type="entry name" value="TRNA PSEUDOURIDINE(38_39) SYNTHASE"/>
    <property type="match status" value="1"/>
</dbReference>
<sequence>MAAPDTDVSLQIEPSKTPANLQDLSKEGKTPQEAEQSWEGTQEESCSQQKDDAKKASTPTEETRPPWKGVLVECAKLWSYLSGVATFERTNMLRKGREVHKIYVEVIKGKTFLDDQFTLTEFGRMVLQNGTIRAGRAKNAKQIVVARETLYCSGSGACKRACGYYGECMPGCDKTKMRGHKCSYRVKLTMRLGYVNHWFVEVLGSHDQFAASNYNLSQSIMNSPLSKSNSPSSPNQRTPPSGRKSESPCHSPKMTMSPNKNLPNSDALSNGAINTMPVNLPTQNLPNSLAPLINSLPNSVLSSQTMGLPLGFQHVLPLASPSAIFPSQGNHGNLASLFTGASSQYFPITLNTDQNSPQDVPLPLVKVKKEPIEVEIEKAVAMEINEALDRNGMGMSSPPQERAKARKRFTPVQRENRMFSLTSLATDSDRNGTRHDLDSHVRKELRELVTRREHERGAMGSTADSVSNDSPINYSINGDKNCDDTYTYVWDGDTRSSEVEVNDGEGQPKDLISRVQQLESHVKQLRNVVLKNQGDSKHCRKQKQKEFDFKKFNTRHVALKILYLGWDYHGFAVQEDTDKTIELALFDALIKTKLIESREISNYHRCGRTDKGVSAFSQVISIDLRTNLLEGLGVKVREDGTANDRPGDKTIEIKYVHILNKVLPQEIRVLAWTPVNTDFSARFDCKKRTYKYFFPKGNLNLQIMSEAADKLVGEHDFRNFCKMDVGNGVVNFMRRIVKADIAVLDESDTEYQMCELTITGLAFLWHQIRCIVTVLFLVGQGNEKPQIIDELLDIDKHPRKPQYTMASELPLNLFDCEFSDDIEWIYEADWHEENIRHLQQMWAQHAVRTAMLKRMLVEMDTAKVETDSDIAPWVDLSPPLYSQSDWIVPGKVKVYKPLLERQKCESLEDRIDHFAKRRKIMSATESTAETT</sequence>
<dbReference type="NCBIfam" id="TIGR00071">
    <property type="entry name" value="hisT_truA"/>
    <property type="match status" value="1"/>
</dbReference>
<dbReference type="InterPro" id="IPR020094">
    <property type="entry name" value="TruA/RsuA/RluB/E/F_N"/>
</dbReference>
<dbReference type="GO" id="GO:0003723">
    <property type="term" value="F:RNA binding"/>
    <property type="evidence" value="ECO:0007669"/>
    <property type="project" value="InterPro"/>
</dbReference>
<evidence type="ECO:0000313" key="7">
    <source>
        <dbReference type="Proteomes" id="UP000507470"/>
    </source>
</evidence>
<keyword evidence="2" id="KW-0819">tRNA processing</keyword>
<evidence type="ECO:0000256" key="3">
    <source>
        <dbReference type="ARBA" id="ARBA00023235"/>
    </source>
</evidence>
<accession>A0A6J8EY91</accession>
<feature type="region of interest" description="Disordered" evidence="4">
    <location>
        <begin position="454"/>
        <end position="477"/>
    </location>
</feature>
<dbReference type="AlphaFoldDB" id="A0A6J8EY91"/>
<evidence type="ECO:0000256" key="4">
    <source>
        <dbReference type="SAM" id="MobiDB-lite"/>
    </source>
</evidence>
<dbReference type="EMBL" id="CACVKT020010053">
    <property type="protein sequence ID" value="CAC5424742.1"/>
    <property type="molecule type" value="Genomic_DNA"/>
</dbReference>
<gene>
    <name evidence="6" type="ORF">MCOR_56619</name>
</gene>
<keyword evidence="3 6" id="KW-0413">Isomerase</keyword>
<dbReference type="EC" id="5.4.99.45" evidence="6"/>
<dbReference type="Pfam" id="PF01416">
    <property type="entry name" value="PseudoU_synth_1"/>
    <property type="match status" value="1"/>
</dbReference>
<feature type="compositionally biased region" description="Basic and acidic residues" evidence="4">
    <location>
        <begin position="49"/>
        <end position="65"/>
    </location>
</feature>
<feature type="region of interest" description="Disordered" evidence="4">
    <location>
        <begin position="222"/>
        <end position="275"/>
    </location>
</feature>
<feature type="compositionally biased region" description="Polar residues" evidence="4">
    <location>
        <begin position="33"/>
        <end position="48"/>
    </location>
</feature>
<dbReference type="Gene3D" id="3.30.70.580">
    <property type="entry name" value="Pseudouridine synthase I, catalytic domain, N-terminal subdomain"/>
    <property type="match status" value="1"/>
</dbReference>
<dbReference type="PANTHER" id="PTHR11142">
    <property type="entry name" value="PSEUDOURIDYLATE SYNTHASE"/>
    <property type="match status" value="1"/>
</dbReference>
<dbReference type="OrthoDB" id="25767at2759"/>
<dbReference type="GO" id="GO:0005634">
    <property type="term" value="C:nucleus"/>
    <property type="evidence" value="ECO:0007669"/>
    <property type="project" value="TreeGrafter"/>
</dbReference>
<dbReference type="SUPFAM" id="SSF55120">
    <property type="entry name" value="Pseudouridine synthase"/>
    <property type="match status" value="1"/>
</dbReference>
<dbReference type="HAMAP" id="MF_00171">
    <property type="entry name" value="TruA"/>
    <property type="match status" value="1"/>
</dbReference>
<dbReference type="InterPro" id="IPR020095">
    <property type="entry name" value="PsdUridine_synth_TruA_C"/>
</dbReference>
<evidence type="ECO:0000256" key="1">
    <source>
        <dbReference type="ARBA" id="ARBA00009375"/>
    </source>
</evidence>
<proteinExistence type="inferred from homology"/>
<dbReference type="InterPro" id="IPR020097">
    <property type="entry name" value="PsdUridine_synth_TruA_a/b_dom"/>
</dbReference>
<feature type="compositionally biased region" description="Polar residues" evidence="4">
    <location>
        <begin position="462"/>
        <end position="477"/>
    </location>
</feature>
<feature type="region of interest" description="Disordered" evidence="4">
    <location>
        <begin position="390"/>
        <end position="409"/>
    </location>
</feature>
<evidence type="ECO:0000259" key="5">
    <source>
        <dbReference type="Pfam" id="PF01416"/>
    </source>
</evidence>
<dbReference type="Proteomes" id="UP000507470">
    <property type="component" value="Unassembled WGS sequence"/>
</dbReference>
<dbReference type="GO" id="GO:0160154">
    <property type="term" value="F:tRNA pseudouridine(38/39) synthase activity"/>
    <property type="evidence" value="ECO:0007669"/>
    <property type="project" value="UniProtKB-EC"/>
</dbReference>
<dbReference type="InterPro" id="IPR041707">
    <property type="entry name" value="Pus3-like"/>
</dbReference>